<evidence type="ECO:0000313" key="2">
    <source>
        <dbReference type="EMBL" id="MFF0499862.1"/>
    </source>
</evidence>
<proteinExistence type="predicted"/>
<organism evidence="2 3">
    <name type="scientific">Nocardia aobensis</name>
    <dbReference type="NCBI Taxonomy" id="257277"/>
    <lineage>
        <taxon>Bacteria</taxon>
        <taxon>Bacillati</taxon>
        <taxon>Actinomycetota</taxon>
        <taxon>Actinomycetes</taxon>
        <taxon>Mycobacteriales</taxon>
        <taxon>Nocardiaceae</taxon>
        <taxon>Nocardia</taxon>
    </lineage>
</organism>
<dbReference type="InterPro" id="IPR029058">
    <property type="entry name" value="AB_hydrolase_fold"/>
</dbReference>
<evidence type="ECO:0000313" key="3">
    <source>
        <dbReference type="Proteomes" id="UP001601442"/>
    </source>
</evidence>
<dbReference type="EMBL" id="JBIAMT010000005">
    <property type="protein sequence ID" value="MFF0499862.1"/>
    <property type="molecule type" value="Genomic_DNA"/>
</dbReference>
<reference evidence="2 3" key="1">
    <citation type="submission" date="2024-10" db="EMBL/GenBank/DDBJ databases">
        <title>The Natural Products Discovery Center: Release of the First 8490 Sequenced Strains for Exploring Actinobacteria Biosynthetic Diversity.</title>
        <authorList>
            <person name="Kalkreuter E."/>
            <person name="Kautsar S.A."/>
            <person name="Yang D."/>
            <person name="Bader C.D."/>
            <person name="Teijaro C.N."/>
            <person name="Fluegel L."/>
            <person name="Davis C.M."/>
            <person name="Simpson J.R."/>
            <person name="Lauterbach L."/>
            <person name="Steele A.D."/>
            <person name="Gui C."/>
            <person name="Meng S."/>
            <person name="Li G."/>
            <person name="Viehrig K."/>
            <person name="Ye F."/>
            <person name="Su P."/>
            <person name="Kiefer A.F."/>
            <person name="Nichols A."/>
            <person name="Cepeda A.J."/>
            <person name="Yan W."/>
            <person name="Fan B."/>
            <person name="Jiang Y."/>
            <person name="Adhikari A."/>
            <person name="Zheng C.-J."/>
            <person name="Schuster L."/>
            <person name="Cowan T.M."/>
            <person name="Smanski M.J."/>
            <person name="Chevrette M.G."/>
            <person name="De Carvalho L.P.S."/>
            <person name="Shen B."/>
        </authorList>
    </citation>
    <scope>NUCLEOTIDE SEQUENCE [LARGE SCALE GENOMIC DNA]</scope>
    <source>
        <strain evidence="2 3">NPDC004119</strain>
    </source>
</reference>
<dbReference type="Proteomes" id="UP001601442">
    <property type="component" value="Unassembled WGS sequence"/>
</dbReference>
<gene>
    <name evidence="2" type="ORF">ACFYU5_25915</name>
</gene>
<keyword evidence="3" id="KW-1185">Reference proteome</keyword>
<protein>
    <submittedName>
        <fullName evidence="2">Alpha/beta fold hydrolase</fullName>
    </submittedName>
</protein>
<accession>A0ABW6P9P1</accession>
<name>A0ABW6P9P1_9NOCA</name>
<feature type="domain" description="AB hydrolase-1" evidence="1">
    <location>
        <begin position="54"/>
        <end position="308"/>
    </location>
</feature>
<dbReference type="GO" id="GO:0016787">
    <property type="term" value="F:hydrolase activity"/>
    <property type="evidence" value="ECO:0007669"/>
    <property type="project" value="UniProtKB-KW"/>
</dbReference>
<comment type="caution">
    <text evidence="2">The sequence shown here is derived from an EMBL/GenBank/DDBJ whole genome shotgun (WGS) entry which is preliminary data.</text>
</comment>
<dbReference type="RefSeq" id="WP_387398693.1">
    <property type="nucleotide sequence ID" value="NZ_JBIAMT010000005.1"/>
</dbReference>
<dbReference type="SUPFAM" id="SSF53474">
    <property type="entry name" value="alpha/beta-Hydrolases"/>
    <property type="match status" value="1"/>
</dbReference>
<dbReference type="Pfam" id="PF12697">
    <property type="entry name" value="Abhydrolase_6"/>
    <property type="match status" value="1"/>
</dbReference>
<dbReference type="Gene3D" id="3.40.50.1820">
    <property type="entry name" value="alpha/beta hydrolase"/>
    <property type="match status" value="1"/>
</dbReference>
<keyword evidence="2" id="KW-0378">Hydrolase</keyword>
<evidence type="ECO:0000259" key="1">
    <source>
        <dbReference type="Pfam" id="PF12697"/>
    </source>
</evidence>
<dbReference type="InterPro" id="IPR000073">
    <property type="entry name" value="AB_hydrolase_1"/>
</dbReference>
<sequence>MVAVAVVVMAPQSTATGAASCSAENVPTPIAGAADTFVHITLCVPAVARGPLQILLPGATYDSTYWDFPVDPERYSYRRAANAAGVATLTLDALGTGASAELPSVEISGDAQALAVHDVVSYVRSEIGSYRPGRVVLVGHSEGSMVAVLEASRFGDVDGLVLTGFSHEVNPVQAALGSASFIPATSDPQLGVRYHDPGYLTTRPGSRQAAFYAPASAEPAVVDADEATKSVMPAAMTAQALLTIVTPLTRELRVPVLGVIGRRDSVFCGNSGDCVDADTFRAREADFYGAAADYRAYVLPDAGHILNLVSGNASYRDAVFAWAGQIR</sequence>